<evidence type="ECO:0000259" key="4">
    <source>
        <dbReference type="PROSITE" id="PS50948"/>
    </source>
</evidence>
<feature type="domain" description="Apple" evidence="4">
    <location>
        <begin position="24"/>
        <end position="98"/>
    </location>
</feature>
<keyword evidence="1" id="KW-0677">Repeat</keyword>
<feature type="chain" id="PRO_5035600045" description="Apple domain-containing protein" evidence="3">
    <location>
        <begin position="16"/>
        <end position="480"/>
    </location>
</feature>
<dbReference type="GO" id="GO:0008270">
    <property type="term" value="F:zinc ion binding"/>
    <property type="evidence" value="ECO:0007669"/>
    <property type="project" value="UniProtKB-KW"/>
</dbReference>
<dbReference type="CDD" id="cd05819">
    <property type="entry name" value="NHL"/>
    <property type="match status" value="1"/>
</dbReference>
<dbReference type="PANTHER" id="PTHR24104">
    <property type="entry name" value="E3 UBIQUITIN-PROTEIN LIGASE NHLRC1-RELATED"/>
    <property type="match status" value="1"/>
</dbReference>
<accession>A0A814F142</accession>
<dbReference type="AlphaFoldDB" id="A0A814F142"/>
<evidence type="ECO:0000313" key="6">
    <source>
        <dbReference type="EMBL" id="CAF1124137.1"/>
    </source>
</evidence>
<dbReference type="SUPFAM" id="SSF101898">
    <property type="entry name" value="NHL repeat"/>
    <property type="match status" value="1"/>
</dbReference>
<dbReference type="InterPro" id="IPR003609">
    <property type="entry name" value="Pan_app"/>
</dbReference>
<dbReference type="Gene3D" id="2.120.10.30">
    <property type="entry name" value="TolB, C-terminal domain"/>
    <property type="match status" value="2"/>
</dbReference>
<sequence>MILTILCLFLPSLHATISRMHVISQPGSEFLPIDSSELLLSTMASNRRRCAIACHNQWACRTFDYDSISQRCRLYEGDLTTGSIVTSSSASSIVMSIELSSNTYASTHNQPCEACVDSRYEQCLNNICQCPPHTYWNGSECLLQLFQNQTCTQADACRKDFNLTCLPTYINTFTYCAITTLSVGTTVAGQIDGTAGSTTDSLNTPRGLAIINNGTTLIVADAGNARVLSFNLLQKSTGSVIMTTPSGQYPSYVMAYQNSIYVGNPAGSLVQILPSNATIPLSAPYLQSCSLQYFNAPSGISVDSNGSIYVAGQGCHWITRWTGPIPSSVAGISGSPGSTSQQLYYPSGISIDQQHSFLYVADSSNHRVQRFDLDGSNIGSTVAGGYGPGPAAYQLSNPLDVCVSQKNGAIYIADYGNNRVQRWDINATAGVTVAGDPAGSPGVTPTELNGPFAITLDPINEAFLYVSDFNNNRILQFPLT</sequence>
<reference evidence="5" key="1">
    <citation type="submission" date="2021-02" db="EMBL/GenBank/DDBJ databases">
        <authorList>
            <person name="Nowell W R."/>
        </authorList>
    </citation>
    <scope>NUCLEOTIDE SEQUENCE</scope>
</reference>
<dbReference type="EMBL" id="CAJNOM010000071">
    <property type="protein sequence ID" value="CAF0978746.1"/>
    <property type="molecule type" value="Genomic_DNA"/>
</dbReference>
<gene>
    <name evidence="6" type="ORF">BJG266_LOCUS22627</name>
    <name evidence="5" type="ORF">QVE165_LOCUS13741</name>
</gene>
<dbReference type="Proteomes" id="UP000663832">
    <property type="component" value="Unassembled WGS sequence"/>
</dbReference>
<comment type="caution">
    <text evidence="5">The sequence shown here is derived from an EMBL/GenBank/DDBJ whole genome shotgun (WGS) entry which is preliminary data.</text>
</comment>
<dbReference type="Gene3D" id="2.40.10.500">
    <property type="match status" value="1"/>
</dbReference>
<evidence type="ECO:0000256" key="2">
    <source>
        <dbReference type="PROSITE-ProRule" id="PRU00504"/>
    </source>
</evidence>
<proteinExistence type="predicted"/>
<dbReference type="EMBL" id="CAJNOI010000143">
    <property type="protein sequence ID" value="CAF1124137.1"/>
    <property type="molecule type" value="Genomic_DNA"/>
</dbReference>
<dbReference type="InterPro" id="IPR001258">
    <property type="entry name" value="NHL_repeat"/>
</dbReference>
<keyword evidence="3" id="KW-0732">Signal</keyword>
<dbReference type="PROSITE" id="PS51125">
    <property type="entry name" value="NHL"/>
    <property type="match status" value="2"/>
</dbReference>
<dbReference type="PANTHER" id="PTHR24104:SF25">
    <property type="entry name" value="PROTEIN LIN-41"/>
    <property type="match status" value="1"/>
</dbReference>
<dbReference type="SUPFAM" id="SSF57184">
    <property type="entry name" value="Growth factor receptor domain"/>
    <property type="match status" value="1"/>
</dbReference>
<feature type="repeat" description="NHL" evidence="2">
    <location>
        <begin position="330"/>
        <end position="374"/>
    </location>
</feature>
<feature type="repeat" description="NHL" evidence="2">
    <location>
        <begin position="389"/>
        <end position="426"/>
    </location>
</feature>
<dbReference type="SUPFAM" id="SSF57414">
    <property type="entry name" value="Hairpin loop containing domain-like"/>
    <property type="match status" value="1"/>
</dbReference>
<dbReference type="InterPro" id="IPR009030">
    <property type="entry name" value="Growth_fac_rcpt_cys_sf"/>
</dbReference>
<organism evidence="5 7">
    <name type="scientific">Adineta steineri</name>
    <dbReference type="NCBI Taxonomy" id="433720"/>
    <lineage>
        <taxon>Eukaryota</taxon>
        <taxon>Metazoa</taxon>
        <taxon>Spiralia</taxon>
        <taxon>Gnathifera</taxon>
        <taxon>Rotifera</taxon>
        <taxon>Eurotatoria</taxon>
        <taxon>Bdelloidea</taxon>
        <taxon>Adinetida</taxon>
        <taxon>Adinetidae</taxon>
        <taxon>Adineta</taxon>
    </lineage>
</organism>
<dbReference type="Pfam" id="PF01436">
    <property type="entry name" value="NHL"/>
    <property type="match status" value="2"/>
</dbReference>
<keyword evidence="7" id="KW-1185">Reference proteome</keyword>
<dbReference type="Pfam" id="PF00024">
    <property type="entry name" value="PAN_1"/>
    <property type="match status" value="1"/>
</dbReference>
<evidence type="ECO:0000256" key="1">
    <source>
        <dbReference type="ARBA" id="ARBA00022737"/>
    </source>
</evidence>
<dbReference type="Gene3D" id="3.50.4.10">
    <property type="entry name" value="Hepatocyte Growth Factor"/>
    <property type="match status" value="1"/>
</dbReference>
<dbReference type="InterPro" id="IPR050952">
    <property type="entry name" value="TRIM-NHL_E3_ligases"/>
</dbReference>
<dbReference type="Proteomes" id="UP000663877">
    <property type="component" value="Unassembled WGS sequence"/>
</dbReference>
<protein>
    <recommendedName>
        <fullName evidence="4">Apple domain-containing protein</fullName>
    </recommendedName>
</protein>
<evidence type="ECO:0000256" key="3">
    <source>
        <dbReference type="SAM" id="SignalP"/>
    </source>
</evidence>
<dbReference type="OrthoDB" id="10029454at2759"/>
<name>A0A814F142_9BILA</name>
<evidence type="ECO:0000313" key="7">
    <source>
        <dbReference type="Proteomes" id="UP000663832"/>
    </source>
</evidence>
<evidence type="ECO:0000313" key="5">
    <source>
        <dbReference type="EMBL" id="CAF0978746.1"/>
    </source>
</evidence>
<dbReference type="PROSITE" id="PS50948">
    <property type="entry name" value="PAN"/>
    <property type="match status" value="1"/>
</dbReference>
<feature type="signal peptide" evidence="3">
    <location>
        <begin position="1"/>
        <end position="15"/>
    </location>
</feature>
<dbReference type="InterPro" id="IPR011042">
    <property type="entry name" value="6-blade_b-propeller_TolB-like"/>
</dbReference>